<reference evidence="1 2" key="1">
    <citation type="submission" date="2021-06" db="EMBL/GenBank/DDBJ databases">
        <authorList>
            <person name="Palmer J.M."/>
        </authorList>
    </citation>
    <scope>NUCLEOTIDE SEQUENCE [LARGE SCALE GENOMIC DNA]</scope>
    <source>
        <strain evidence="1 2">XC_2019</strain>
        <tissue evidence="1">Muscle</tissue>
    </source>
</reference>
<dbReference type="Proteomes" id="UP001434883">
    <property type="component" value="Unassembled WGS sequence"/>
</dbReference>
<dbReference type="PANTHER" id="PTHR22840:SF12">
    <property type="entry name" value="WD REPEAT-CONTAINING PROTEIN 36"/>
    <property type="match status" value="1"/>
</dbReference>
<evidence type="ECO:0000313" key="1">
    <source>
        <dbReference type="EMBL" id="MEQ2213773.1"/>
    </source>
</evidence>
<dbReference type="EMBL" id="JAHRIN010063293">
    <property type="protein sequence ID" value="MEQ2213773.1"/>
    <property type="molecule type" value="Genomic_DNA"/>
</dbReference>
<protein>
    <submittedName>
        <fullName evidence="1">Uncharacterized protein</fullName>
    </submittedName>
</protein>
<gene>
    <name evidence="1" type="ORF">XENOCAPTIV_020701</name>
</gene>
<dbReference type="Gene3D" id="2.130.10.10">
    <property type="entry name" value="YVTN repeat-like/Quinoprotein amine dehydrogenase"/>
    <property type="match status" value="2"/>
</dbReference>
<comment type="caution">
    <text evidence="1">The sequence shown here is derived from an EMBL/GenBank/DDBJ whole genome shotgun (WGS) entry which is preliminary data.</text>
</comment>
<proteinExistence type="predicted"/>
<sequence>EVRLLLPLGDQLISADSGGDVVVWSIKGGGEQEEAGLQSHSPVLVSITICSLPPTDIYLRLNFDPGTFDVSAMMHPSTYLNKVLLGSSQGALQLWNIKTRFGYLSRRGAGPGCSGVVRATVARQPPSITMATMEKTSSAQDGTLQSFSTVHERFNKNLGHGQFSVQPVSSLWCSGITRQSDWDGIVACHRGRLTATTWSYQRCTMGAHHLKPPFAGKDAVAMVTT</sequence>
<name>A0ABV0S233_9TELE</name>
<evidence type="ECO:0000313" key="2">
    <source>
        <dbReference type="Proteomes" id="UP001434883"/>
    </source>
</evidence>
<accession>A0ABV0S233</accession>
<dbReference type="InterPro" id="IPR015943">
    <property type="entry name" value="WD40/YVTN_repeat-like_dom_sf"/>
</dbReference>
<feature type="non-terminal residue" evidence="1">
    <location>
        <position position="1"/>
    </location>
</feature>
<dbReference type="InterPro" id="IPR036322">
    <property type="entry name" value="WD40_repeat_dom_sf"/>
</dbReference>
<dbReference type="PANTHER" id="PTHR22840">
    <property type="entry name" value="WD REPEAT-CONTAINING PROTEIN 36"/>
    <property type="match status" value="1"/>
</dbReference>
<keyword evidence="2" id="KW-1185">Reference proteome</keyword>
<organism evidence="1 2">
    <name type="scientific">Xenoophorus captivus</name>
    <dbReference type="NCBI Taxonomy" id="1517983"/>
    <lineage>
        <taxon>Eukaryota</taxon>
        <taxon>Metazoa</taxon>
        <taxon>Chordata</taxon>
        <taxon>Craniata</taxon>
        <taxon>Vertebrata</taxon>
        <taxon>Euteleostomi</taxon>
        <taxon>Actinopterygii</taxon>
        <taxon>Neopterygii</taxon>
        <taxon>Teleostei</taxon>
        <taxon>Neoteleostei</taxon>
        <taxon>Acanthomorphata</taxon>
        <taxon>Ovalentaria</taxon>
        <taxon>Atherinomorphae</taxon>
        <taxon>Cyprinodontiformes</taxon>
        <taxon>Goodeidae</taxon>
        <taxon>Xenoophorus</taxon>
    </lineage>
</organism>
<dbReference type="SUPFAM" id="SSF50978">
    <property type="entry name" value="WD40 repeat-like"/>
    <property type="match status" value="1"/>
</dbReference>